<dbReference type="EMBL" id="BJLR01000005">
    <property type="protein sequence ID" value="GEA86533.1"/>
    <property type="molecule type" value="Genomic_DNA"/>
</dbReference>
<reference evidence="3" key="1">
    <citation type="submission" date="2019-06" db="EMBL/GenBank/DDBJ databases">
        <title>Whole genome shotgun sequence of Cellulomonas cellasea NBRC 3753.</title>
        <authorList>
            <person name="Hosoyama A."/>
            <person name="Uohara A."/>
            <person name="Ohji S."/>
            <person name="Ichikawa N."/>
        </authorList>
    </citation>
    <scope>NUCLEOTIDE SEQUENCE [LARGE SCALE GENOMIC DNA]</scope>
    <source>
        <strain evidence="3">NBRC 3753</strain>
    </source>
</reference>
<evidence type="ECO:0000313" key="4">
    <source>
        <dbReference type="Proteomes" id="UP000317046"/>
    </source>
</evidence>
<feature type="compositionally biased region" description="Basic and acidic residues" evidence="1">
    <location>
        <begin position="1"/>
        <end position="21"/>
    </location>
</feature>
<accession>A0A4Y3KRE3</accession>
<feature type="transmembrane region" description="Helical" evidence="2">
    <location>
        <begin position="129"/>
        <end position="149"/>
    </location>
</feature>
<comment type="caution">
    <text evidence="3">The sequence shown here is derived from an EMBL/GenBank/DDBJ whole genome shotgun (WGS) entry which is preliminary data.</text>
</comment>
<feature type="region of interest" description="Disordered" evidence="1">
    <location>
        <begin position="1"/>
        <end position="118"/>
    </location>
</feature>
<organism evidence="3 4">
    <name type="scientific">Cellulomonas cellasea</name>
    <dbReference type="NCBI Taxonomy" id="43670"/>
    <lineage>
        <taxon>Bacteria</taxon>
        <taxon>Bacillati</taxon>
        <taxon>Actinomycetota</taxon>
        <taxon>Actinomycetes</taxon>
        <taxon>Micrococcales</taxon>
        <taxon>Cellulomonadaceae</taxon>
        <taxon>Cellulomonas</taxon>
    </lineage>
</organism>
<sequence>MADGAGAEHDPSRDLPADRTPQRPARRRVRARLYLSLAGRLRGPSGPARPPRARSTRTDPAVARRGTLTAPPGARPPLASHRSPAQLRTGHPPQVRRARMATPHTPSPADPTGTASPEEARRFHLNEDWAATVVGLVLLGLVLTGVLGADVVP</sequence>
<name>A0A4Y3KRE3_9CELL</name>
<keyword evidence="2" id="KW-0472">Membrane</keyword>
<evidence type="ECO:0000256" key="1">
    <source>
        <dbReference type="SAM" id="MobiDB-lite"/>
    </source>
</evidence>
<gene>
    <name evidence="3" type="ORF">CCE01nite_04820</name>
</gene>
<keyword evidence="4" id="KW-1185">Reference proteome</keyword>
<dbReference type="AlphaFoldDB" id="A0A4Y3KRE3"/>
<proteinExistence type="predicted"/>
<keyword evidence="2" id="KW-0812">Transmembrane</keyword>
<keyword evidence="2" id="KW-1133">Transmembrane helix</keyword>
<evidence type="ECO:0000256" key="2">
    <source>
        <dbReference type="SAM" id="Phobius"/>
    </source>
</evidence>
<dbReference type="Proteomes" id="UP000317046">
    <property type="component" value="Unassembled WGS sequence"/>
</dbReference>
<evidence type="ECO:0000313" key="3">
    <source>
        <dbReference type="EMBL" id="GEA86533.1"/>
    </source>
</evidence>
<protein>
    <submittedName>
        <fullName evidence="3">Uncharacterized protein</fullName>
    </submittedName>
</protein>